<proteinExistence type="inferred from homology"/>
<dbReference type="SUPFAM" id="SSF47323">
    <property type="entry name" value="Anticodon-binding domain of a subclass of class I aminoacyl-tRNA synthetases"/>
    <property type="match status" value="1"/>
</dbReference>
<evidence type="ECO:0000256" key="7">
    <source>
        <dbReference type="ARBA" id="ARBA00022741"/>
    </source>
</evidence>
<dbReference type="GO" id="GO:0005524">
    <property type="term" value="F:ATP binding"/>
    <property type="evidence" value="ECO:0007669"/>
    <property type="project" value="UniProtKB-KW"/>
</dbReference>
<organism evidence="13">
    <name type="scientific">marine metagenome</name>
    <dbReference type="NCBI Taxonomy" id="408172"/>
    <lineage>
        <taxon>unclassified sequences</taxon>
        <taxon>metagenomes</taxon>
        <taxon>ecological metagenomes</taxon>
    </lineage>
</organism>
<dbReference type="GO" id="GO:0006420">
    <property type="term" value="P:arginyl-tRNA aminoacylation"/>
    <property type="evidence" value="ECO:0007669"/>
    <property type="project" value="InterPro"/>
</dbReference>
<evidence type="ECO:0000256" key="4">
    <source>
        <dbReference type="ARBA" id="ARBA00012837"/>
    </source>
</evidence>
<dbReference type="InterPro" id="IPR001412">
    <property type="entry name" value="aa-tRNA-synth_I_CS"/>
</dbReference>
<dbReference type="NCBIfam" id="TIGR00456">
    <property type="entry name" value="argS"/>
    <property type="match status" value="1"/>
</dbReference>
<dbReference type="CDD" id="cd00671">
    <property type="entry name" value="ArgRS_core"/>
    <property type="match status" value="1"/>
</dbReference>
<name>A0A381U2V9_9ZZZZ</name>
<reference evidence="13" key="1">
    <citation type="submission" date="2018-05" db="EMBL/GenBank/DDBJ databases">
        <authorList>
            <person name="Lanie J.A."/>
            <person name="Ng W.-L."/>
            <person name="Kazmierczak K.M."/>
            <person name="Andrzejewski T.M."/>
            <person name="Davidsen T.M."/>
            <person name="Wayne K.J."/>
            <person name="Tettelin H."/>
            <person name="Glass J.I."/>
            <person name="Rusch D."/>
            <person name="Podicherti R."/>
            <person name="Tsui H.-C.T."/>
            <person name="Winkler M.E."/>
        </authorList>
    </citation>
    <scope>NUCLEOTIDE SEQUENCE</scope>
</reference>
<gene>
    <name evidence="13" type="ORF">METZ01_LOCUS74792</name>
</gene>
<dbReference type="PANTHER" id="PTHR11956:SF5">
    <property type="entry name" value="ARGININE--TRNA LIGASE, CYTOPLASMIC"/>
    <property type="match status" value="1"/>
</dbReference>
<keyword evidence="7" id="KW-0547">Nucleotide-binding</keyword>
<evidence type="ECO:0000259" key="12">
    <source>
        <dbReference type="SMART" id="SM00836"/>
    </source>
</evidence>
<dbReference type="GO" id="GO:0005737">
    <property type="term" value="C:cytoplasm"/>
    <property type="evidence" value="ECO:0007669"/>
    <property type="project" value="UniProtKB-SubCell"/>
</dbReference>
<dbReference type="EMBL" id="UINC01005534">
    <property type="protein sequence ID" value="SVA21938.1"/>
    <property type="molecule type" value="Genomic_DNA"/>
</dbReference>
<dbReference type="InterPro" id="IPR005148">
    <property type="entry name" value="Arg-tRNA-synth_N"/>
</dbReference>
<comment type="subunit">
    <text evidence="3">Monomer.</text>
</comment>
<evidence type="ECO:0000256" key="10">
    <source>
        <dbReference type="ARBA" id="ARBA00023146"/>
    </source>
</evidence>
<dbReference type="InterPro" id="IPR014729">
    <property type="entry name" value="Rossmann-like_a/b/a_fold"/>
</dbReference>
<feature type="domain" description="DALR anticodon binding" evidence="12">
    <location>
        <begin position="382"/>
        <end position="500"/>
    </location>
</feature>
<dbReference type="PROSITE" id="PS00178">
    <property type="entry name" value="AA_TRNA_LIGASE_I"/>
    <property type="match status" value="1"/>
</dbReference>
<dbReference type="SUPFAM" id="SSF55190">
    <property type="entry name" value="Arginyl-tRNA synthetase (ArgRS), N-terminal 'additional' domain"/>
    <property type="match status" value="1"/>
</dbReference>
<sequence>MLLAGSINKNPIDIANEIHKNLIEKNLDNIEEITVTTPGFINFVVKPTFYQNKIISIIKYGESYGKDNLGKGKSANVEFVSANPTGPLTVGHGRNAVLGDTVSNILEWHGYNVTREYYYNDAGKQMRVLGESVASRYFELINKPFEFPEEGYQGEYIIDIAKQVIDRFGKKLDKNDATFLSEAENVIFKQIEASLDKLGIKFDKFANEKTFYESGAIKELLAQLKEKKLIYDKDGATWYKATSAGGKQDKVYIKSTGEPTYRLPDTAYHKDKINRGFDLIVDVFGADHADTYPDVLSALNALGLNTHHIKILLYQFVTLIRDGEKVKMSTRKADFVTLDDLLNELGIDIVRYFFIMRSMNSHLDFDLDLAKDQSDNNPVFYLQYAHARICNIIKHGADQGFQLTDNFDPGLLDKENEVKLMKLMSNFPVTMHTVLDTLEPQIIANYLQTLAAQFHKFYGTCKVITENKELTQSRLGLILSTKIILSTGLSILGISAPEKM</sequence>
<evidence type="ECO:0000256" key="1">
    <source>
        <dbReference type="ARBA" id="ARBA00004496"/>
    </source>
</evidence>
<keyword evidence="8" id="KW-0067">ATP-binding</keyword>
<keyword evidence="9" id="KW-0648">Protein biosynthesis</keyword>
<keyword evidence="5" id="KW-0963">Cytoplasm</keyword>
<dbReference type="FunFam" id="3.40.50.620:FF:000062">
    <property type="entry name" value="Arginine--tRNA ligase"/>
    <property type="match status" value="1"/>
</dbReference>
<evidence type="ECO:0000256" key="9">
    <source>
        <dbReference type="ARBA" id="ARBA00022917"/>
    </source>
</evidence>
<evidence type="ECO:0000256" key="5">
    <source>
        <dbReference type="ARBA" id="ARBA00022490"/>
    </source>
</evidence>
<comment type="catalytic activity">
    <reaction evidence="11">
        <text>tRNA(Arg) + L-arginine + ATP = L-arginyl-tRNA(Arg) + AMP + diphosphate</text>
        <dbReference type="Rhea" id="RHEA:20301"/>
        <dbReference type="Rhea" id="RHEA-COMP:9658"/>
        <dbReference type="Rhea" id="RHEA-COMP:9673"/>
        <dbReference type="ChEBI" id="CHEBI:30616"/>
        <dbReference type="ChEBI" id="CHEBI:32682"/>
        <dbReference type="ChEBI" id="CHEBI:33019"/>
        <dbReference type="ChEBI" id="CHEBI:78442"/>
        <dbReference type="ChEBI" id="CHEBI:78513"/>
        <dbReference type="ChEBI" id="CHEBI:456215"/>
        <dbReference type="EC" id="6.1.1.19"/>
    </reaction>
</comment>
<evidence type="ECO:0000256" key="8">
    <source>
        <dbReference type="ARBA" id="ARBA00022840"/>
    </source>
</evidence>
<dbReference type="PANTHER" id="PTHR11956">
    <property type="entry name" value="ARGINYL-TRNA SYNTHETASE"/>
    <property type="match status" value="1"/>
</dbReference>
<comment type="similarity">
    <text evidence="2">Belongs to the class-I aminoacyl-tRNA synthetase family.</text>
</comment>
<dbReference type="SUPFAM" id="SSF52374">
    <property type="entry name" value="Nucleotidylyl transferase"/>
    <property type="match status" value="1"/>
</dbReference>
<keyword evidence="10" id="KW-0030">Aminoacyl-tRNA synthetase</keyword>
<dbReference type="InterPro" id="IPR001278">
    <property type="entry name" value="Arg-tRNA-ligase"/>
</dbReference>
<comment type="subcellular location">
    <subcellularLocation>
        <location evidence="1">Cytoplasm</location>
    </subcellularLocation>
</comment>
<dbReference type="Gene3D" id="3.40.50.620">
    <property type="entry name" value="HUPs"/>
    <property type="match status" value="1"/>
</dbReference>
<dbReference type="Gene3D" id="3.30.1360.70">
    <property type="entry name" value="Arginyl tRNA synthetase N-terminal domain"/>
    <property type="match status" value="1"/>
</dbReference>
<dbReference type="GO" id="GO:0004814">
    <property type="term" value="F:arginine-tRNA ligase activity"/>
    <property type="evidence" value="ECO:0007669"/>
    <property type="project" value="UniProtKB-EC"/>
</dbReference>
<dbReference type="PRINTS" id="PR01038">
    <property type="entry name" value="TRNASYNTHARG"/>
</dbReference>
<dbReference type="InterPro" id="IPR036695">
    <property type="entry name" value="Arg-tRNA-synth_N_sf"/>
</dbReference>
<dbReference type="SMART" id="SM00836">
    <property type="entry name" value="DALR_1"/>
    <property type="match status" value="1"/>
</dbReference>
<keyword evidence="6" id="KW-0436">Ligase</keyword>
<accession>A0A381U2V9</accession>
<dbReference type="FunFam" id="1.10.730.10:FF:000008">
    <property type="entry name" value="Arginine--tRNA ligase"/>
    <property type="match status" value="1"/>
</dbReference>
<dbReference type="Gene3D" id="1.10.730.10">
    <property type="entry name" value="Isoleucyl-tRNA Synthetase, Domain 1"/>
    <property type="match status" value="1"/>
</dbReference>
<dbReference type="Pfam" id="PF00750">
    <property type="entry name" value="tRNA-synt_1d"/>
    <property type="match status" value="1"/>
</dbReference>
<evidence type="ECO:0000256" key="2">
    <source>
        <dbReference type="ARBA" id="ARBA00005594"/>
    </source>
</evidence>
<evidence type="ECO:0000256" key="6">
    <source>
        <dbReference type="ARBA" id="ARBA00022598"/>
    </source>
</evidence>
<dbReference type="Pfam" id="PF05746">
    <property type="entry name" value="DALR_1"/>
    <property type="match status" value="1"/>
</dbReference>
<evidence type="ECO:0000256" key="11">
    <source>
        <dbReference type="ARBA" id="ARBA00049339"/>
    </source>
</evidence>
<dbReference type="HAMAP" id="MF_00123">
    <property type="entry name" value="Arg_tRNA_synth"/>
    <property type="match status" value="1"/>
</dbReference>
<evidence type="ECO:0000313" key="13">
    <source>
        <dbReference type="EMBL" id="SVA21938.1"/>
    </source>
</evidence>
<dbReference type="InterPro" id="IPR008909">
    <property type="entry name" value="DALR_anticod-bd"/>
</dbReference>
<dbReference type="EC" id="6.1.1.19" evidence="4"/>
<evidence type="ECO:0000256" key="3">
    <source>
        <dbReference type="ARBA" id="ARBA00011245"/>
    </source>
</evidence>
<dbReference type="InterPro" id="IPR009080">
    <property type="entry name" value="tRNAsynth_Ia_anticodon-bd"/>
</dbReference>
<dbReference type="InterPro" id="IPR035684">
    <property type="entry name" value="ArgRS_core"/>
</dbReference>
<dbReference type="AlphaFoldDB" id="A0A381U2V9"/>
<protein>
    <recommendedName>
        <fullName evidence="4">arginine--tRNA ligase</fullName>
        <ecNumber evidence="4">6.1.1.19</ecNumber>
    </recommendedName>
</protein>
<dbReference type="Pfam" id="PF03485">
    <property type="entry name" value="Arg_tRNA_synt_N"/>
    <property type="match status" value="1"/>
</dbReference>